<dbReference type="Pfam" id="PF13483">
    <property type="entry name" value="Lactamase_B_3"/>
    <property type="match status" value="1"/>
</dbReference>
<evidence type="ECO:0000313" key="2">
    <source>
        <dbReference type="EMBL" id="NIA68747.1"/>
    </source>
</evidence>
<evidence type="ECO:0000256" key="1">
    <source>
        <dbReference type="SAM" id="SignalP"/>
    </source>
</evidence>
<dbReference type="RefSeq" id="WP_167223678.1">
    <property type="nucleotide sequence ID" value="NZ_JAAQPH010000006.1"/>
</dbReference>
<keyword evidence="1" id="KW-0732">Signal</keyword>
<keyword evidence="3" id="KW-1185">Reference proteome</keyword>
<dbReference type="PANTHER" id="PTHR39189:SF1">
    <property type="entry name" value="UPF0173 METAL-DEPENDENT HYDROLASE YTKL"/>
    <property type="match status" value="1"/>
</dbReference>
<comment type="caution">
    <text evidence="2">The sequence shown here is derived from an EMBL/GenBank/DDBJ whole genome shotgun (WGS) entry which is preliminary data.</text>
</comment>
<dbReference type="PANTHER" id="PTHR39189">
    <property type="entry name" value="UPF0173 METAL-DEPENDENT HYDROLASE YTKL"/>
    <property type="match status" value="1"/>
</dbReference>
<dbReference type="SUPFAM" id="SSF56281">
    <property type="entry name" value="Metallo-hydrolase/oxidoreductase"/>
    <property type="match status" value="1"/>
</dbReference>
<dbReference type="InterPro" id="IPR036866">
    <property type="entry name" value="RibonucZ/Hydroxyglut_hydro"/>
</dbReference>
<evidence type="ECO:0000313" key="3">
    <source>
        <dbReference type="Proteomes" id="UP000761264"/>
    </source>
</evidence>
<organism evidence="2 3">
    <name type="scientific">Pelagibius litoralis</name>
    <dbReference type="NCBI Taxonomy" id="374515"/>
    <lineage>
        <taxon>Bacteria</taxon>
        <taxon>Pseudomonadati</taxon>
        <taxon>Pseudomonadota</taxon>
        <taxon>Alphaproteobacteria</taxon>
        <taxon>Rhodospirillales</taxon>
        <taxon>Rhodovibrionaceae</taxon>
        <taxon>Pelagibius</taxon>
    </lineage>
</organism>
<sequence length="265" mass="28375">MFRLSLLAAASVLFCAFAAPPAAQASQCFAYVERTPGLVPVAVSTAQASDTVEVTYVNHSTFRLQTPAGVVIATDYAGYAGAGPVPTVVTMNRAHETHYTTTPDPAIEHVLRGWNPQGGPAEHKLTVEDVLVRNVPTDIRSWGGAAEAYGNSIFIFEVADLCIGHLGHLHHKPTPEQLAQIGRLDVVFAPVDGGYTLDLKSMIEVLQDLRASLVIPMHYFGGESLRVFLAGMQEAFAIRIDTDATTEVSLRTLPDRPTVLVLAGG</sequence>
<dbReference type="AlphaFoldDB" id="A0A967EVN3"/>
<feature type="chain" id="PRO_5037513188" evidence="1">
    <location>
        <begin position="26"/>
        <end position="265"/>
    </location>
</feature>
<protein>
    <submittedName>
        <fullName evidence="2">MBL fold metallo-hydrolase</fullName>
    </submittedName>
</protein>
<gene>
    <name evidence="2" type="ORF">HBA54_09105</name>
</gene>
<accession>A0A967EVN3</accession>
<reference evidence="2" key="1">
    <citation type="submission" date="2020-03" db="EMBL/GenBank/DDBJ databases">
        <title>Genome of Pelagibius litoralis DSM 21314T.</title>
        <authorList>
            <person name="Wang G."/>
        </authorList>
    </citation>
    <scope>NUCLEOTIDE SEQUENCE</scope>
    <source>
        <strain evidence="2">DSM 21314</strain>
    </source>
</reference>
<name>A0A967EVN3_9PROT</name>
<dbReference type="Proteomes" id="UP000761264">
    <property type="component" value="Unassembled WGS sequence"/>
</dbReference>
<dbReference type="EMBL" id="JAAQPH010000006">
    <property type="protein sequence ID" value="NIA68747.1"/>
    <property type="molecule type" value="Genomic_DNA"/>
</dbReference>
<dbReference type="Gene3D" id="3.60.15.10">
    <property type="entry name" value="Ribonuclease Z/Hydroxyacylglutathione hydrolase-like"/>
    <property type="match status" value="1"/>
</dbReference>
<feature type="signal peptide" evidence="1">
    <location>
        <begin position="1"/>
        <end position="25"/>
    </location>
</feature>
<proteinExistence type="predicted"/>